<dbReference type="Proteomes" id="UP000622653">
    <property type="component" value="Unassembled WGS sequence"/>
</dbReference>
<organism evidence="1 2">
    <name type="scientific">Savagea serpentis</name>
    <dbReference type="NCBI Taxonomy" id="2785297"/>
    <lineage>
        <taxon>Bacteria</taxon>
        <taxon>Bacillati</taxon>
        <taxon>Bacillota</taxon>
        <taxon>Bacilli</taxon>
        <taxon>Bacillales</taxon>
        <taxon>Caryophanaceae</taxon>
        <taxon>Savagea</taxon>
    </lineage>
</organism>
<accession>A0A8J7GMI3</accession>
<dbReference type="RefSeq" id="WP_194563212.1">
    <property type="nucleotide sequence ID" value="NZ_JADKPV010000005.1"/>
</dbReference>
<comment type="caution">
    <text evidence="1">The sequence shown here is derived from an EMBL/GenBank/DDBJ whole genome shotgun (WGS) entry which is preliminary data.</text>
</comment>
<proteinExistence type="predicted"/>
<dbReference type="EMBL" id="JADKPV010000005">
    <property type="protein sequence ID" value="MBF4501728.1"/>
    <property type="molecule type" value="Genomic_DNA"/>
</dbReference>
<reference evidence="1" key="1">
    <citation type="submission" date="2020-11" db="EMBL/GenBank/DDBJ databases">
        <title>Multidrug resistant novel bacterium Savagea serpentis sp. nov., isolated from the scats of a vine snake (Ahaetulla nasuta).</title>
        <authorList>
            <person name="Venkata Ramana V."/>
            <person name="Vikas Patil S."/>
            <person name="Yogita Lugani V."/>
        </authorList>
    </citation>
    <scope>NUCLEOTIDE SEQUENCE</scope>
    <source>
        <strain evidence="1">SN6</strain>
    </source>
</reference>
<evidence type="ECO:0000313" key="2">
    <source>
        <dbReference type="Proteomes" id="UP000622653"/>
    </source>
</evidence>
<name>A0A8J7GMI3_9BACL</name>
<sequence>MIVAIGITSIIPNDTFHYTDTTVIQTKNARLRYRSSYDKNRVDFHFTVVFPENRSCRTIDDYYSYVKPHVDLAFGTRGVVTFVQTYELEITTRHPFQ</sequence>
<evidence type="ECO:0000313" key="1">
    <source>
        <dbReference type="EMBL" id="MBF4501728.1"/>
    </source>
</evidence>
<protein>
    <submittedName>
        <fullName evidence="1">Uncharacterized protein</fullName>
    </submittedName>
</protein>
<keyword evidence="2" id="KW-1185">Reference proteome</keyword>
<dbReference type="AlphaFoldDB" id="A0A8J7GMI3"/>
<gene>
    <name evidence="1" type="ORF">IRY55_10160</name>
</gene>